<keyword evidence="1" id="KW-1133">Transmembrane helix</keyword>
<evidence type="ECO:0000256" key="1">
    <source>
        <dbReference type="SAM" id="Phobius"/>
    </source>
</evidence>
<feature type="transmembrane region" description="Helical" evidence="1">
    <location>
        <begin position="12"/>
        <end position="32"/>
    </location>
</feature>
<protein>
    <submittedName>
        <fullName evidence="2">Uncharacterized protein</fullName>
    </submittedName>
</protein>
<dbReference type="EMBL" id="LRGB01001128">
    <property type="protein sequence ID" value="KZS13504.1"/>
    <property type="molecule type" value="Genomic_DNA"/>
</dbReference>
<accession>A0A164WRG0</accession>
<keyword evidence="1" id="KW-0472">Membrane</keyword>
<name>A0A164WRG0_9CRUS</name>
<proteinExistence type="predicted"/>
<reference evidence="2 3" key="1">
    <citation type="submission" date="2016-03" db="EMBL/GenBank/DDBJ databases">
        <title>EvidentialGene: Evidence-directed Construction of Genes on Genomes.</title>
        <authorList>
            <person name="Gilbert D.G."/>
            <person name="Choi J.-H."/>
            <person name="Mockaitis K."/>
            <person name="Colbourne J."/>
            <person name="Pfrender M."/>
        </authorList>
    </citation>
    <scope>NUCLEOTIDE SEQUENCE [LARGE SCALE GENOMIC DNA]</scope>
    <source>
        <strain evidence="2 3">Xinb3</strain>
        <tissue evidence="2">Complete organism</tissue>
    </source>
</reference>
<keyword evidence="3" id="KW-1185">Reference proteome</keyword>
<evidence type="ECO:0000313" key="2">
    <source>
        <dbReference type="EMBL" id="KZS13504.1"/>
    </source>
</evidence>
<dbReference type="AlphaFoldDB" id="A0A164WRG0"/>
<evidence type="ECO:0000313" key="3">
    <source>
        <dbReference type="Proteomes" id="UP000076858"/>
    </source>
</evidence>
<gene>
    <name evidence="2" type="ORF">APZ42_021351</name>
</gene>
<comment type="caution">
    <text evidence="2">The sequence shown here is derived from an EMBL/GenBank/DDBJ whole genome shotgun (WGS) entry which is preliminary data.</text>
</comment>
<keyword evidence="1" id="KW-0812">Transmembrane</keyword>
<dbReference type="Proteomes" id="UP000076858">
    <property type="component" value="Unassembled WGS sequence"/>
</dbReference>
<sequence length="50" mass="5861">MTSISTTNIFRQLYFILGLISKYLAVVLRHAYVHGVHNPIVNDWTICRWV</sequence>
<organism evidence="2 3">
    <name type="scientific">Daphnia magna</name>
    <dbReference type="NCBI Taxonomy" id="35525"/>
    <lineage>
        <taxon>Eukaryota</taxon>
        <taxon>Metazoa</taxon>
        <taxon>Ecdysozoa</taxon>
        <taxon>Arthropoda</taxon>
        <taxon>Crustacea</taxon>
        <taxon>Branchiopoda</taxon>
        <taxon>Diplostraca</taxon>
        <taxon>Cladocera</taxon>
        <taxon>Anomopoda</taxon>
        <taxon>Daphniidae</taxon>
        <taxon>Daphnia</taxon>
    </lineage>
</organism>